<dbReference type="SUPFAM" id="SSF103025">
    <property type="entry name" value="Folate-binding domain"/>
    <property type="match status" value="1"/>
</dbReference>
<proteinExistence type="inferred from homology"/>
<dbReference type="Gene3D" id="3.40.640.10">
    <property type="entry name" value="Type I PLP-dependent aspartate aminotransferase-like (Major domain)"/>
    <property type="match status" value="1"/>
</dbReference>
<dbReference type="InterPro" id="IPR015424">
    <property type="entry name" value="PyrdxlP-dep_Trfase"/>
</dbReference>
<dbReference type="PANTHER" id="PTHR43757">
    <property type="entry name" value="AMINOMETHYLTRANSFERASE"/>
    <property type="match status" value="1"/>
</dbReference>
<reference evidence="4" key="1">
    <citation type="submission" date="2022-04" db="EMBL/GenBank/DDBJ databases">
        <title>Desulfatitalea alkaliphila sp. nov., a novel anaerobic sulfate-reducing bacterium isolated from terrestrial mud volcano, Taman Peninsula, Russia.</title>
        <authorList>
            <person name="Khomyakova M.A."/>
            <person name="Merkel A.Y."/>
            <person name="Slobodkin A.I."/>
        </authorList>
    </citation>
    <scope>NUCLEOTIDE SEQUENCE</scope>
    <source>
        <strain evidence="4">M08but</strain>
    </source>
</reference>
<dbReference type="InterPro" id="IPR027266">
    <property type="entry name" value="TrmE/GcvT-like"/>
</dbReference>
<dbReference type="Gene3D" id="3.30.1360.120">
    <property type="entry name" value="Probable tRNA modification gtpase trme, domain 1"/>
    <property type="match status" value="1"/>
</dbReference>
<dbReference type="EC" id="2.1.2.10" evidence="4"/>
<dbReference type="SUPFAM" id="SSF101790">
    <property type="entry name" value="Aminomethyltransferase beta-barrel domain"/>
    <property type="match status" value="1"/>
</dbReference>
<feature type="domain" description="Serine hydroxymethyltransferase-like" evidence="2">
    <location>
        <begin position="436"/>
        <end position="842"/>
    </location>
</feature>
<sequence>MASLLRTPLFARHQALNGQMVPFGGWEMPLHYSAGILQEHLATRRAAGLFDVSHMGRFTITGKEALPFLQHVLTNNAGALELNESQYTLLATPDGGALDDAYLYRFFEDRYLLVVNAANRPADWDHLQQVRAHFQDVRLTDVTMDMAMLSLQGPRSKKMLAALLEDGALPEPRRNALSIARCAGVEVWIGRTGYTGEPLCFELFLPATAVTDLWNRLLDQGAHPVGLGARDTLRLEAGLPLYGHELGADPAGDTIPVFASPLARHAVSFSPLKGDFIGQNPLHRQFMAQRAFLEGNFHRLPDLPRMLRTVEVIDKGIARAGAAVFQGKQQIGWVTSGTMVPHWVFEGQGLSAVMTERTERRAIALVLIDSQVAEGEIVTIDVRGKPLRAGVMPYLLRSEAPPFARPITWALYRRQQQAAAIERNREEAANRVRHWVQRAVENHRWRQEQCINLIPSEQTPSRLVRLLSITDPAGRYAEHKKVKAFADAEVFYYQGTDFIAAVEAALAREMALFLGCRQVETRPVSGQMANMVVFSAMVDHINRADRKSEQRRLRHVMNHHIIKGGHLSAQPMGALRDYIMRDPVTERPAVINFPVLPNNPYTIDVAACRPLLERYQPELVILGKSMTLHREPVADLRRMIDKLQLDTVLMVDMAHVLGLYGPHFQAPFAEGADLLTGSTHKTFFGTQRGIVAGNGHPDRPEEAALWEAVQRRAFPGAVSNHHLGTLLGLLAAAIEMNAFKERYQPQVIANAKAFARSLHACGLKVAGDPNMDFTETHQVIVQVGYGQGPDIARQLEENHIICNYQAGPDEEGFTASGALRLGVAEMTRFGMQPEDFQTLAQLMADVILHAKTVKDPVRRLREGFLRMRFCFDDDATDQLLEQLHRLL</sequence>
<evidence type="ECO:0000313" key="4">
    <source>
        <dbReference type="EMBL" id="MCJ8499697.1"/>
    </source>
</evidence>
<name>A0AA41QZ25_9BACT</name>
<dbReference type="InterPro" id="IPR029043">
    <property type="entry name" value="GcvT/YgfZ_C"/>
</dbReference>
<dbReference type="InterPro" id="IPR015421">
    <property type="entry name" value="PyrdxlP-dep_Trfase_major"/>
</dbReference>
<dbReference type="Pfam" id="PF01571">
    <property type="entry name" value="GCV_T"/>
    <property type="match status" value="1"/>
</dbReference>
<evidence type="ECO:0000256" key="1">
    <source>
        <dbReference type="ARBA" id="ARBA00008609"/>
    </source>
</evidence>
<dbReference type="GO" id="GO:0005829">
    <property type="term" value="C:cytosol"/>
    <property type="evidence" value="ECO:0007669"/>
    <property type="project" value="TreeGrafter"/>
</dbReference>
<keyword evidence="5" id="KW-1185">Reference proteome</keyword>
<accession>A0AA41QZ25</accession>
<dbReference type="RefSeq" id="WP_246903154.1">
    <property type="nucleotide sequence ID" value="NZ_JALJRB010000003.1"/>
</dbReference>
<dbReference type="AlphaFoldDB" id="A0AA41QZ25"/>
<evidence type="ECO:0000259" key="3">
    <source>
        <dbReference type="Pfam" id="PF01571"/>
    </source>
</evidence>
<dbReference type="GO" id="GO:0006546">
    <property type="term" value="P:glycine catabolic process"/>
    <property type="evidence" value="ECO:0007669"/>
    <property type="project" value="InterPro"/>
</dbReference>
<dbReference type="GO" id="GO:0004047">
    <property type="term" value="F:aminomethyltransferase activity"/>
    <property type="evidence" value="ECO:0007669"/>
    <property type="project" value="UniProtKB-EC"/>
</dbReference>
<gene>
    <name evidence="4" type="primary">gcvT</name>
    <name evidence="4" type="ORF">MRX98_03850</name>
</gene>
<evidence type="ECO:0000259" key="2">
    <source>
        <dbReference type="Pfam" id="PF00464"/>
    </source>
</evidence>
<dbReference type="InterPro" id="IPR006223">
    <property type="entry name" value="GcvT"/>
</dbReference>
<dbReference type="InterPro" id="IPR006222">
    <property type="entry name" value="GCVT_N"/>
</dbReference>
<keyword evidence="4" id="KW-0808">Transferase</keyword>
<dbReference type="InterPro" id="IPR039429">
    <property type="entry name" value="SHMT-like_dom"/>
</dbReference>
<dbReference type="InterPro" id="IPR028896">
    <property type="entry name" value="GcvT/YgfZ/DmdA"/>
</dbReference>
<dbReference type="InterPro" id="IPR015422">
    <property type="entry name" value="PyrdxlP-dep_Trfase_small"/>
</dbReference>
<dbReference type="Gene3D" id="3.90.1150.10">
    <property type="entry name" value="Aspartate Aminotransferase, domain 1"/>
    <property type="match status" value="1"/>
</dbReference>
<comment type="similarity">
    <text evidence="1">Belongs to the GcvT family.</text>
</comment>
<organism evidence="4 5">
    <name type="scientific">Desulfatitalea alkaliphila</name>
    <dbReference type="NCBI Taxonomy" id="2929485"/>
    <lineage>
        <taxon>Bacteria</taxon>
        <taxon>Pseudomonadati</taxon>
        <taxon>Thermodesulfobacteriota</taxon>
        <taxon>Desulfobacteria</taxon>
        <taxon>Desulfobacterales</taxon>
        <taxon>Desulfosarcinaceae</taxon>
        <taxon>Desulfatitalea</taxon>
    </lineage>
</organism>
<dbReference type="NCBIfam" id="TIGR00528">
    <property type="entry name" value="gcvT"/>
    <property type="match status" value="1"/>
</dbReference>
<dbReference type="Pfam" id="PF00464">
    <property type="entry name" value="SHMT"/>
    <property type="match status" value="1"/>
</dbReference>
<dbReference type="EMBL" id="JALJRB010000003">
    <property type="protein sequence ID" value="MCJ8499697.1"/>
    <property type="molecule type" value="Genomic_DNA"/>
</dbReference>
<dbReference type="SUPFAM" id="SSF53383">
    <property type="entry name" value="PLP-dependent transferases"/>
    <property type="match status" value="1"/>
</dbReference>
<dbReference type="Proteomes" id="UP001165427">
    <property type="component" value="Unassembled WGS sequence"/>
</dbReference>
<dbReference type="GO" id="GO:0005960">
    <property type="term" value="C:glycine cleavage complex"/>
    <property type="evidence" value="ECO:0007669"/>
    <property type="project" value="InterPro"/>
</dbReference>
<dbReference type="NCBIfam" id="NF001567">
    <property type="entry name" value="PRK00389.1"/>
    <property type="match status" value="1"/>
</dbReference>
<feature type="domain" description="GCVT N-terminal" evidence="3">
    <location>
        <begin position="10"/>
        <end position="248"/>
    </location>
</feature>
<evidence type="ECO:0000313" key="5">
    <source>
        <dbReference type="Proteomes" id="UP001165427"/>
    </source>
</evidence>
<comment type="caution">
    <text evidence="4">The sequence shown here is derived from an EMBL/GenBank/DDBJ whole genome shotgun (WGS) entry which is preliminary data.</text>
</comment>
<dbReference type="PANTHER" id="PTHR43757:SF2">
    <property type="entry name" value="AMINOMETHYLTRANSFERASE, MITOCHONDRIAL"/>
    <property type="match status" value="1"/>
</dbReference>
<protein>
    <submittedName>
        <fullName evidence="4">Glycine cleavage system aminomethyltransferase GcvT</fullName>
        <ecNumber evidence="4">2.1.2.10</ecNumber>
    </submittedName>
</protein>